<reference evidence="2 3" key="1">
    <citation type="submission" date="2019-09" db="EMBL/GenBank/DDBJ databases">
        <title>Polymorphobacter sp. isolated from a lake in China.</title>
        <authorList>
            <person name="Liu Z."/>
        </authorList>
    </citation>
    <scope>NUCLEOTIDE SEQUENCE [LARGE SCALE GENOMIC DNA]</scope>
    <source>
        <strain evidence="2 3">D40P</strain>
    </source>
</reference>
<evidence type="ECO:0000313" key="2">
    <source>
        <dbReference type="EMBL" id="MQT17434.1"/>
    </source>
</evidence>
<dbReference type="InterPro" id="IPR025187">
    <property type="entry name" value="DUF4112"/>
</dbReference>
<organism evidence="2 3">
    <name type="scientific">Sandarakinorhabdus fusca</name>
    <dbReference type="NCBI Taxonomy" id="1439888"/>
    <lineage>
        <taxon>Bacteria</taxon>
        <taxon>Pseudomonadati</taxon>
        <taxon>Pseudomonadota</taxon>
        <taxon>Alphaproteobacteria</taxon>
        <taxon>Sphingomonadales</taxon>
        <taxon>Sphingosinicellaceae</taxon>
        <taxon>Sandarakinorhabdus</taxon>
    </lineage>
</organism>
<protein>
    <submittedName>
        <fullName evidence="2">DUF4112 domain-containing protein</fullName>
    </submittedName>
</protein>
<name>A0A7C9GXN0_9SPHN</name>
<gene>
    <name evidence="2" type="ORF">F3168_09185</name>
</gene>
<keyword evidence="1" id="KW-0472">Membrane</keyword>
<evidence type="ECO:0000256" key="1">
    <source>
        <dbReference type="SAM" id="Phobius"/>
    </source>
</evidence>
<evidence type="ECO:0000313" key="3">
    <source>
        <dbReference type="Proteomes" id="UP000481327"/>
    </source>
</evidence>
<keyword evidence="1" id="KW-1133">Transmembrane helix</keyword>
<comment type="caution">
    <text evidence="2">The sequence shown here is derived from an EMBL/GenBank/DDBJ whole genome shotgun (WGS) entry which is preliminary data.</text>
</comment>
<dbReference type="RefSeq" id="WP_152577899.1">
    <property type="nucleotide sequence ID" value="NZ_JAATJI010000002.1"/>
</dbReference>
<sequence length="133" mass="14369">MTAATFPASYAATARRYVARDAAAARLRIDALEHVLERAFVIPGINRAVGLDAVLGLVPLAGDAVAGVMGLYLVWEARNLGMPKRTIARMLMNVGVDTALGSIPVAGNVFDLLFRSNSRNIRLVRRHLDKTRA</sequence>
<proteinExistence type="predicted"/>
<dbReference type="EMBL" id="WIOL01000003">
    <property type="protein sequence ID" value="MQT17434.1"/>
    <property type="molecule type" value="Genomic_DNA"/>
</dbReference>
<accession>A0A7C9GXN0</accession>
<feature type="transmembrane region" description="Helical" evidence="1">
    <location>
        <begin position="53"/>
        <end position="75"/>
    </location>
</feature>
<dbReference type="PANTHER" id="PTHR35519">
    <property type="entry name" value="MEMBRANE PROTEINS"/>
    <property type="match status" value="1"/>
</dbReference>
<dbReference type="Pfam" id="PF13430">
    <property type="entry name" value="DUF4112"/>
    <property type="match status" value="1"/>
</dbReference>
<keyword evidence="1" id="KW-0812">Transmembrane</keyword>
<dbReference type="Proteomes" id="UP000481327">
    <property type="component" value="Unassembled WGS sequence"/>
</dbReference>
<keyword evidence="3" id="KW-1185">Reference proteome</keyword>
<dbReference type="PANTHER" id="PTHR35519:SF2">
    <property type="entry name" value="PH DOMAIN PROTEIN"/>
    <property type="match status" value="1"/>
</dbReference>
<dbReference type="AlphaFoldDB" id="A0A7C9GXN0"/>